<reference evidence="3 4" key="1">
    <citation type="submission" date="2023-03" db="EMBL/GenBank/DDBJ databases">
        <authorList>
            <person name="Uniacke-Lowe S."/>
            <person name="Ross P."/>
            <person name="Hill C."/>
        </authorList>
    </citation>
    <scope>NUCLEOTIDE SEQUENCE [LARGE SCALE GENOMIC DNA]</scope>
    <source>
        <strain evidence="3 4">APC 4016</strain>
    </source>
</reference>
<dbReference type="GO" id="GO:0016757">
    <property type="term" value="F:glycosyltransferase activity"/>
    <property type="evidence" value="ECO:0007669"/>
    <property type="project" value="UniProtKB-KW"/>
</dbReference>
<dbReference type="EMBL" id="JASDCQ010000001">
    <property type="protein sequence ID" value="MDN3425676.1"/>
    <property type="molecule type" value="Genomic_DNA"/>
</dbReference>
<feature type="coiled-coil region" evidence="1">
    <location>
        <begin position="24"/>
        <end position="51"/>
    </location>
</feature>
<evidence type="ECO:0000313" key="3">
    <source>
        <dbReference type="EMBL" id="MDN3425676.1"/>
    </source>
</evidence>
<feature type="domain" description="Glycosyl transferase family 1" evidence="2">
    <location>
        <begin position="173"/>
        <end position="321"/>
    </location>
</feature>
<evidence type="ECO:0000313" key="4">
    <source>
        <dbReference type="Proteomes" id="UP001225873"/>
    </source>
</evidence>
<keyword evidence="3" id="KW-0808">Transferase</keyword>
<name>A0ABT7ZEU7_9BACL</name>
<sequence length="357" mass="41859">MKILHITATHLNKYGGIPVVLEKLVKHQNEIEEVESRVLSIKHDINNIESKFFYFLDSQSKIEFFLQEYEPDITIFHGYYFKEYINTSKILEKEKLLYYIQPHSSFMKTAQKKGRIKKYIANKLFFSKFVKNAFGYIFLNENEQEKAIFKTNHDLIIPNGITILEKTIGKVLEEKIKIFFLGRIDIDHKGLDILLESLKEIDNQKRDFILDIYGIGSDRDVAILKNSIDQLNYLEVDYKGPVYGKEKDEVFKRYNMMILTSRYEGFPMTILEALSHGIPCIVTEGTNVKSMIEKNNLGWGTEKETISQTVLKGVEDYKNNQNFYVTHTSEYVNEFYNWEHIAKLSVEKLRKIAAYDC</sequence>
<dbReference type="SUPFAM" id="SSF53756">
    <property type="entry name" value="UDP-Glycosyltransferase/glycogen phosphorylase"/>
    <property type="match status" value="1"/>
</dbReference>
<dbReference type="Gene3D" id="3.40.50.2000">
    <property type="entry name" value="Glycogen Phosphorylase B"/>
    <property type="match status" value="2"/>
</dbReference>
<dbReference type="PANTHER" id="PTHR12526">
    <property type="entry name" value="GLYCOSYLTRANSFERASE"/>
    <property type="match status" value="1"/>
</dbReference>
<keyword evidence="1" id="KW-0175">Coiled coil</keyword>
<protein>
    <submittedName>
        <fullName evidence="3">Glycosyltransferase</fullName>
        <ecNumber evidence="3">2.4.-.-</ecNumber>
    </submittedName>
</protein>
<organism evidence="3 4">
    <name type="scientific">Planococcus notacanthi</name>
    <dbReference type="NCBI Taxonomy" id="3035188"/>
    <lineage>
        <taxon>Bacteria</taxon>
        <taxon>Bacillati</taxon>
        <taxon>Bacillota</taxon>
        <taxon>Bacilli</taxon>
        <taxon>Bacillales</taxon>
        <taxon>Caryophanaceae</taxon>
        <taxon>Planococcus</taxon>
    </lineage>
</organism>
<accession>A0ABT7ZEU7</accession>
<keyword evidence="3" id="KW-0328">Glycosyltransferase</keyword>
<gene>
    <name evidence="3" type="ORF">QMA01_00115</name>
</gene>
<dbReference type="EC" id="2.4.-.-" evidence="3"/>
<dbReference type="Pfam" id="PF00534">
    <property type="entry name" value="Glycos_transf_1"/>
    <property type="match status" value="1"/>
</dbReference>
<comment type="caution">
    <text evidence="3">The sequence shown here is derived from an EMBL/GenBank/DDBJ whole genome shotgun (WGS) entry which is preliminary data.</text>
</comment>
<dbReference type="InterPro" id="IPR001296">
    <property type="entry name" value="Glyco_trans_1"/>
</dbReference>
<dbReference type="PANTHER" id="PTHR12526:SF637">
    <property type="entry name" value="GLYCOSYLTRANSFERASE EPSF-RELATED"/>
    <property type="match status" value="1"/>
</dbReference>
<dbReference type="Proteomes" id="UP001225873">
    <property type="component" value="Unassembled WGS sequence"/>
</dbReference>
<keyword evidence="4" id="KW-1185">Reference proteome</keyword>
<evidence type="ECO:0000256" key="1">
    <source>
        <dbReference type="SAM" id="Coils"/>
    </source>
</evidence>
<evidence type="ECO:0000259" key="2">
    <source>
        <dbReference type="Pfam" id="PF00534"/>
    </source>
</evidence>
<dbReference type="RefSeq" id="WP_290214015.1">
    <property type="nucleotide sequence ID" value="NZ_JASDCQ010000001.1"/>
</dbReference>
<proteinExistence type="predicted"/>